<keyword evidence="4" id="KW-1185">Reference proteome</keyword>
<evidence type="ECO:0000259" key="2">
    <source>
        <dbReference type="SMART" id="SM01204"/>
    </source>
</evidence>
<gene>
    <name evidence="3" type="ORF">IC63_06420</name>
</gene>
<reference evidence="3 4" key="2">
    <citation type="submission" date="2014-10" db="EMBL/GenBank/DDBJ databases">
        <title>Paracoccus sanguinis sp. nov., isolated from clinical specimens of New York State patients.</title>
        <authorList>
            <person name="Mingle L.A."/>
            <person name="Cole J.A."/>
            <person name="Lapierre P."/>
            <person name="Musser K.A."/>
        </authorList>
    </citation>
    <scope>NUCLEOTIDE SEQUENCE [LARGE SCALE GENOMIC DNA]</scope>
    <source>
        <strain evidence="3 4">HAMBI 3106</strain>
    </source>
</reference>
<proteinExistence type="predicted"/>
<evidence type="ECO:0000313" key="4">
    <source>
        <dbReference type="Proteomes" id="UP000029917"/>
    </source>
</evidence>
<dbReference type="PANTHER" id="PTHR40252">
    <property type="entry name" value="BLR0328 PROTEIN"/>
    <property type="match status" value="1"/>
</dbReference>
<dbReference type="AlphaFoldDB" id="A0A099FBT8"/>
<protein>
    <submittedName>
        <fullName evidence="3">GfdT</fullName>
    </submittedName>
</protein>
<sequence length="387" mass="40026">MPRAPDEVTPDAALRALAPVGVSVASDDPAAAATLAGLLTGCDPALVLLFGSPREVLAPVARDLSAALPAARLAGCSSAGEIGACGYQRGTILAIGFPAASFRAEAVALAGQSRIPVSAWLSQLRLLRAGFPSRPGRSLFGVLLADGTACNEDVLVTALDAALPGVPVVGGSAGDGLDFGQTLQILNGVPMPGAAVFVLVETALAVSEVSFAHFTSTARRAVVTRADPAARQILELNAEPAADEYARLAELDPARMQRADFARHPLLLRTGRRHHVRAISGVDAGGALRLMSAIEPGTVLTLGQAGDVTQGFADALDALPRPPLMVLGFDCILRRLAVERAGMTARMAELFARYRVAGFNTYGEQFSGMHVNQTFVGLALMPPEAAP</sequence>
<reference evidence="3 4" key="1">
    <citation type="submission" date="2014-09" db="EMBL/GenBank/DDBJ databases">
        <authorList>
            <person name="McGinnis J.M."/>
            <person name="Wolfgang W.J."/>
        </authorList>
    </citation>
    <scope>NUCLEOTIDE SEQUENCE [LARGE SCALE GENOMIC DNA]</scope>
    <source>
        <strain evidence="3 4">HAMBI 3106</strain>
    </source>
</reference>
<dbReference type="InterPro" id="IPR013702">
    <property type="entry name" value="FIST_domain_N"/>
</dbReference>
<dbReference type="RefSeq" id="WP_036718096.1">
    <property type="nucleotide sequence ID" value="NZ_JRKS01000014.1"/>
</dbReference>
<organism evidence="3 4">
    <name type="scientific">Paracoccus sphaerophysae</name>
    <dbReference type="NCBI Taxonomy" id="690417"/>
    <lineage>
        <taxon>Bacteria</taxon>
        <taxon>Pseudomonadati</taxon>
        <taxon>Pseudomonadota</taxon>
        <taxon>Alphaproteobacteria</taxon>
        <taxon>Rhodobacterales</taxon>
        <taxon>Paracoccaceae</taxon>
        <taxon>Paracoccus</taxon>
    </lineage>
</organism>
<dbReference type="Pfam" id="PF10442">
    <property type="entry name" value="FIST_C"/>
    <property type="match status" value="1"/>
</dbReference>
<feature type="domain" description="FIST C-domain" evidence="2">
    <location>
        <begin position="241"/>
        <end position="368"/>
    </location>
</feature>
<dbReference type="InterPro" id="IPR019494">
    <property type="entry name" value="FIST_C"/>
</dbReference>
<dbReference type="SMART" id="SM00897">
    <property type="entry name" value="FIST"/>
    <property type="match status" value="1"/>
</dbReference>
<evidence type="ECO:0000313" key="3">
    <source>
        <dbReference type="EMBL" id="KGJ07984.1"/>
    </source>
</evidence>
<dbReference type="Pfam" id="PF08495">
    <property type="entry name" value="FIST"/>
    <property type="match status" value="1"/>
</dbReference>
<dbReference type="EMBL" id="JRKS01000014">
    <property type="protein sequence ID" value="KGJ07984.1"/>
    <property type="molecule type" value="Genomic_DNA"/>
</dbReference>
<accession>A0A099FBT8</accession>
<comment type="caution">
    <text evidence="3">The sequence shown here is derived from an EMBL/GenBank/DDBJ whole genome shotgun (WGS) entry which is preliminary data.</text>
</comment>
<dbReference type="STRING" id="690417.IC63_06420"/>
<name>A0A099FBT8_9RHOB</name>
<evidence type="ECO:0000259" key="1">
    <source>
        <dbReference type="SMART" id="SM00897"/>
    </source>
</evidence>
<dbReference type="Proteomes" id="UP000029917">
    <property type="component" value="Unassembled WGS sequence"/>
</dbReference>
<dbReference type="OrthoDB" id="9807948at2"/>
<dbReference type="SMART" id="SM01204">
    <property type="entry name" value="FIST_C"/>
    <property type="match status" value="1"/>
</dbReference>
<dbReference type="PANTHER" id="PTHR40252:SF2">
    <property type="entry name" value="BLR0328 PROTEIN"/>
    <property type="match status" value="1"/>
</dbReference>
<feature type="domain" description="FIST" evidence="1">
    <location>
        <begin position="43"/>
        <end position="240"/>
    </location>
</feature>